<evidence type="ECO:0000313" key="3">
    <source>
        <dbReference type="Proteomes" id="UP000525078"/>
    </source>
</evidence>
<gene>
    <name evidence="1" type="ORF">F8388_000456</name>
    <name evidence="2" type="ORF">G4B88_026016</name>
</gene>
<dbReference type="EMBL" id="JAATIP010000172">
    <property type="protein sequence ID" value="KAF4363791.1"/>
    <property type="molecule type" value="Genomic_DNA"/>
</dbReference>
<organism evidence="2 4">
    <name type="scientific">Cannabis sativa</name>
    <name type="common">Hemp</name>
    <name type="synonym">Marijuana</name>
    <dbReference type="NCBI Taxonomy" id="3483"/>
    <lineage>
        <taxon>Eukaryota</taxon>
        <taxon>Viridiplantae</taxon>
        <taxon>Streptophyta</taxon>
        <taxon>Embryophyta</taxon>
        <taxon>Tracheophyta</taxon>
        <taxon>Spermatophyta</taxon>
        <taxon>Magnoliopsida</taxon>
        <taxon>eudicotyledons</taxon>
        <taxon>Gunneridae</taxon>
        <taxon>Pentapetalae</taxon>
        <taxon>rosids</taxon>
        <taxon>fabids</taxon>
        <taxon>Rosales</taxon>
        <taxon>Cannabaceae</taxon>
        <taxon>Cannabis</taxon>
    </lineage>
</organism>
<dbReference type="AlphaFoldDB" id="A0A7J6HFG4"/>
<protein>
    <submittedName>
        <fullName evidence="2">Uncharacterized protein</fullName>
    </submittedName>
</protein>
<dbReference type="Proteomes" id="UP000583929">
    <property type="component" value="Unassembled WGS sequence"/>
</dbReference>
<comment type="caution">
    <text evidence="2">The sequence shown here is derived from an EMBL/GenBank/DDBJ whole genome shotgun (WGS) entry which is preliminary data.</text>
</comment>
<sequence>MDMAIPMAQIKWTRAISEVDGDVSFFHHYHHVREKTETESGLWSPPLRRKAFLDSPAGNVCSDVDQLFSNLKKPNWPKRFFSLFVHAFWCTR</sequence>
<reference evidence="3 4" key="1">
    <citation type="journal article" date="2020" name="bioRxiv">
        <title>Sequence and annotation of 42 cannabis genomes reveals extensive copy number variation in cannabinoid synthesis and pathogen resistance genes.</title>
        <authorList>
            <person name="Mckernan K.J."/>
            <person name="Helbert Y."/>
            <person name="Kane L.T."/>
            <person name="Ebling H."/>
            <person name="Zhang L."/>
            <person name="Liu B."/>
            <person name="Eaton Z."/>
            <person name="Mclaughlin S."/>
            <person name="Kingan S."/>
            <person name="Baybayan P."/>
            <person name="Concepcion G."/>
            <person name="Jordan M."/>
            <person name="Riva A."/>
            <person name="Barbazuk W."/>
            <person name="Harkins T."/>
        </authorList>
    </citation>
    <scope>NUCLEOTIDE SEQUENCE [LARGE SCALE GENOMIC DNA]</scope>
    <source>
        <strain evidence="3 4">cv. Jamaican Lion 4</strain>
        <strain evidence="2">Father</strain>
        <strain evidence="1">Mother</strain>
        <tissue evidence="2">Leaf</tissue>
    </source>
</reference>
<evidence type="ECO:0000313" key="4">
    <source>
        <dbReference type="Proteomes" id="UP000583929"/>
    </source>
</evidence>
<keyword evidence="4" id="KW-1185">Reference proteome</keyword>
<evidence type="ECO:0000313" key="2">
    <source>
        <dbReference type="EMBL" id="KAF4394047.1"/>
    </source>
</evidence>
<name>A0A7J6HFG4_CANSA</name>
<proteinExistence type="predicted"/>
<dbReference type="EMBL" id="JAATIQ010000047">
    <property type="protein sequence ID" value="KAF4394047.1"/>
    <property type="molecule type" value="Genomic_DNA"/>
</dbReference>
<dbReference type="Proteomes" id="UP000525078">
    <property type="component" value="Unassembled WGS sequence"/>
</dbReference>
<accession>A0A7J6HFG4</accession>
<evidence type="ECO:0000313" key="1">
    <source>
        <dbReference type="EMBL" id="KAF4363791.1"/>
    </source>
</evidence>